<keyword evidence="4" id="KW-0813">Transport</keyword>
<keyword evidence="9" id="KW-0175">Coiled coil</keyword>
<reference evidence="16 17" key="1">
    <citation type="submission" date="2019-01" db="EMBL/GenBank/DDBJ databases">
        <title>Genome sequencing of the rare red list fungi Fomitopsis rosea.</title>
        <authorList>
            <person name="Buettner E."/>
            <person name="Kellner H."/>
        </authorList>
    </citation>
    <scope>NUCLEOTIDE SEQUENCE [LARGE SCALE GENOMIC DNA]</scope>
    <source>
        <strain evidence="16 17">DSM 105464</strain>
    </source>
</reference>
<dbReference type="CDD" id="cd17323">
    <property type="entry name" value="MFS_Tpo1_MDR_like"/>
    <property type="match status" value="1"/>
</dbReference>
<dbReference type="Pfam" id="PF10197">
    <property type="entry name" value="Cir_N"/>
    <property type="match status" value="1"/>
</dbReference>
<feature type="transmembrane region" description="Helical" evidence="14">
    <location>
        <begin position="552"/>
        <end position="570"/>
    </location>
</feature>
<dbReference type="GO" id="GO:0005886">
    <property type="term" value="C:plasma membrane"/>
    <property type="evidence" value="ECO:0007669"/>
    <property type="project" value="TreeGrafter"/>
</dbReference>
<feature type="region of interest" description="Disordered" evidence="13">
    <location>
        <begin position="157"/>
        <end position="346"/>
    </location>
</feature>
<evidence type="ECO:0000256" key="9">
    <source>
        <dbReference type="ARBA" id="ARBA00023054"/>
    </source>
</evidence>
<feature type="transmembrane region" description="Helical" evidence="14">
    <location>
        <begin position="636"/>
        <end position="658"/>
    </location>
</feature>
<keyword evidence="11" id="KW-0508">mRNA splicing</keyword>
<dbReference type="Gene3D" id="1.20.1250.20">
    <property type="entry name" value="MFS general substrate transporter like domains"/>
    <property type="match status" value="1"/>
</dbReference>
<comment type="subcellular location">
    <subcellularLocation>
        <location evidence="2">Membrane</location>
        <topology evidence="2">Multi-pass membrane protein</topology>
    </subcellularLocation>
    <subcellularLocation>
        <location evidence="1">Nucleus</location>
    </subcellularLocation>
</comment>
<dbReference type="InterPro" id="IPR019339">
    <property type="entry name" value="CIR_N_dom"/>
</dbReference>
<protein>
    <recommendedName>
        <fullName evidence="15">Major facilitator superfamily (MFS) profile domain-containing protein</fullName>
    </recommendedName>
</protein>
<dbReference type="AlphaFoldDB" id="A0A4Y9Z698"/>
<keyword evidence="8 14" id="KW-1133">Transmembrane helix</keyword>
<keyword evidence="10 14" id="KW-0472">Membrane</keyword>
<evidence type="ECO:0000256" key="6">
    <source>
        <dbReference type="ARBA" id="ARBA00022692"/>
    </source>
</evidence>
<feature type="compositionally biased region" description="Basic residues" evidence="13">
    <location>
        <begin position="167"/>
        <end position="187"/>
    </location>
</feature>
<dbReference type="Pfam" id="PF07690">
    <property type="entry name" value="MFS_1"/>
    <property type="match status" value="1"/>
</dbReference>
<dbReference type="InterPro" id="IPR036259">
    <property type="entry name" value="MFS_trans_sf"/>
</dbReference>
<dbReference type="GO" id="GO:0022857">
    <property type="term" value="F:transmembrane transporter activity"/>
    <property type="evidence" value="ECO:0007669"/>
    <property type="project" value="InterPro"/>
</dbReference>
<evidence type="ECO:0000256" key="12">
    <source>
        <dbReference type="ARBA" id="ARBA00023242"/>
    </source>
</evidence>
<evidence type="ECO:0000256" key="11">
    <source>
        <dbReference type="ARBA" id="ARBA00023187"/>
    </source>
</evidence>
<dbReference type="EMBL" id="SEKV01000002">
    <property type="protein sequence ID" value="TFY70004.1"/>
    <property type="molecule type" value="Genomic_DNA"/>
</dbReference>
<sequence>MGGGDLNMKKSWHPLLLKNQERVWLEEKKALEEKKKLDQLRKEKEEERQLQELQRLQEEQTGNKRQEKLEWMYSTPATGSNQNANDLEDYLLGKKRVDKILTAGENEKVGAAHKNFIATQYANTVRDTAAKIREDPLLAIKQQEQAAYQALMSNPLRLREMQERAGIKPKKDKKDKKEKKEKKHKKDKHWERSASLHDDYRRSDSRDRYAGSRKSPSPHDRRSRSPPPPRSRYDDEDYYSRRRGRSPSPDHRRRDHGPSYDRERDRRRQDDGVRTWPKSDESDEGHDKRRSFNGDDKKRRRSRSRSPPRYDPPPKRSRMSPPPPRAPQSSFSAADDRAARLAAMSADASHLTVERRERLTQLLEKERADAEAEERARAKSKGMGDFLSHEQKKVFGGVAGFPGPEVIPPYSRAAQTWKVLRKNTDSLKAPKHPPREAPTVTTFMNLRLRLEASASAVLSMTGSKERLPPSQEKPYSIYTTDEKWFIVAVAALAALFSPFTANIYFPAIPTMADAFNRSIEDINLTVTVYMVVQGISPMFWGTLADRWGRRPMFCACMLILCLVCIGLALMPTDAYWLLMFLRCLQAAGSASTVALGAGVIADIAEPKERGMYYGIWNIGPMVPFLVVYLPRASVGAISSGICFLLILALMPETLRAYVGDGSIPPPRGYQPLMPIIGRKRMRMSSAPLDPSVRPPRRGFNNPFRLFLFFDVTLLLFYNGVVYAVFYGVTTSISTLFQATYPYLTETETGLCFLAIGGGMLVGGVITGKVIDREYRRVRDQMIAASEKETDPEKKLNPEEVTKEEHFPIEKARMRLMPFYLGLFVAMCIVYGWLLAAKVNIAGPLIIQIVLGYAVVATMNVTQTIIVDLAPGNSASVTACNNLVRCSLGAALVSVIDIMLNRLGPGWTYVLLAGICLVLSPIMIFTYIMGPRWRAHRRAKRQAQEAAAARS</sequence>
<feature type="transmembrane region" description="Helical" evidence="14">
    <location>
        <begin position="522"/>
        <end position="540"/>
    </location>
</feature>
<accession>A0A4Y9Z698</accession>
<feature type="compositionally biased region" description="Basic and acidic residues" evidence="13">
    <location>
        <begin position="157"/>
        <end position="166"/>
    </location>
</feature>
<dbReference type="InterPro" id="IPR022209">
    <property type="entry name" value="CWC25"/>
</dbReference>
<dbReference type="PANTHER" id="PTHR23502:SF51">
    <property type="entry name" value="QUINIDINE RESISTANCE PROTEIN 1-RELATED"/>
    <property type="match status" value="1"/>
</dbReference>
<evidence type="ECO:0000256" key="3">
    <source>
        <dbReference type="ARBA" id="ARBA00006695"/>
    </source>
</evidence>
<evidence type="ECO:0000256" key="14">
    <source>
        <dbReference type="SAM" id="Phobius"/>
    </source>
</evidence>
<dbReference type="SMART" id="SM01083">
    <property type="entry name" value="Cir_N"/>
    <property type="match status" value="1"/>
</dbReference>
<evidence type="ECO:0000256" key="2">
    <source>
        <dbReference type="ARBA" id="ARBA00004141"/>
    </source>
</evidence>
<dbReference type="STRING" id="34475.A0A4Y9Z698"/>
<name>A0A4Y9Z698_9APHY</name>
<feature type="transmembrane region" description="Helical" evidence="14">
    <location>
        <begin position="844"/>
        <end position="869"/>
    </location>
</feature>
<evidence type="ECO:0000256" key="1">
    <source>
        <dbReference type="ARBA" id="ARBA00004123"/>
    </source>
</evidence>
<keyword evidence="6 14" id="KW-0812">Transmembrane</keyword>
<feature type="compositionally biased region" description="Basic and acidic residues" evidence="13">
    <location>
        <begin position="248"/>
        <end position="297"/>
    </location>
</feature>
<comment type="similarity">
    <text evidence="3">Belongs to the CWC25 family.</text>
</comment>
<evidence type="ECO:0000259" key="15">
    <source>
        <dbReference type="PROSITE" id="PS50850"/>
    </source>
</evidence>
<evidence type="ECO:0000256" key="4">
    <source>
        <dbReference type="ARBA" id="ARBA00022448"/>
    </source>
</evidence>
<dbReference type="Proteomes" id="UP000298390">
    <property type="component" value="Unassembled WGS sequence"/>
</dbReference>
<keyword evidence="5" id="KW-0507">mRNA processing</keyword>
<feature type="transmembrane region" description="Helical" evidence="14">
    <location>
        <begin position="705"/>
        <end position="728"/>
    </location>
</feature>
<feature type="transmembrane region" description="Helical" evidence="14">
    <location>
        <begin position="818"/>
        <end position="838"/>
    </location>
</feature>
<feature type="transmembrane region" description="Helical" evidence="14">
    <location>
        <begin position="484"/>
        <end position="507"/>
    </location>
</feature>
<evidence type="ECO:0000256" key="8">
    <source>
        <dbReference type="ARBA" id="ARBA00022989"/>
    </source>
</evidence>
<dbReference type="SUPFAM" id="SSF103473">
    <property type="entry name" value="MFS general substrate transporter"/>
    <property type="match status" value="1"/>
</dbReference>
<dbReference type="PANTHER" id="PTHR23502">
    <property type="entry name" value="MAJOR FACILITATOR SUPERFAMILY"/>
    <property type="match status" value="1"/>
</dbReference>
<dbReference type="PROSITE" id="PS50850">
    <property type="entry name" value="MFS"/>
    <property type="match status" value="1"/>
</dbReference>
<feature type="domain" description="Major facilitator superfamily (MFS) profile" evidence="15">
    <location>
        <begin position="486"/>
        <end position="931"/>
    </location>
</feature>
<evidence type="ECO:0000256" key="13">
    <source>
        <dbReference type="SAM" id="MobiDB-lite"/>
    </source>
</evidence>
<dbReference type="FunFam" id="1.20.1250.20:FF:000172">
    <property type="entry name" value="MFS multidrug resistance transporter"/>
    <property type="match status" value="1"/>
</dbReference>
<feature type="compositionally biased region" description="Basic and acidic residues" evidence="13">
    <location>
        <begin position="188"/>
        <end position="210"/>
    </location>
</feature>
<organism evidence="16 17">
    <name type="scientific">Rhodofomes roseus</name>
    <dbReference type="NCBI Taxonomy" id="34475"/>
    <lineage>
        <taxon>Eukaryota</taxon>
        <taxon>Fungi</taxon>
        <taxon>Dikarya</taxon>
        <taxon>Basidiomycota</taxon>
        <taxon>Agaricomycotina</taxon>
        <taxon>Agaricomycetes</taxon>
        <taxon>Polyporales</taxon>
        <taxon>Rhodofomes</taxon>
    </lineage>
</organism>
<dbReference type="Pfam" id="PF12542">
    <property type="entry name" value="CWC25"/>
    <property type="match status" value="1"/>
</dbReference>
<evidence type="ECO:0000256" key="10">
    <source>
        <dbReference type="ARBA" id="ARBA00023136"/>
    </source>
</evidence>
<evidence type="ECO:0000313" key="16">
    <source>
        <dbReference type="EMBL" id="TFY70004.1"/>
    </source>
</evidence>
<evidence type="ECO:0000313" key="17">
    <source>
        <dbReference type="Proteomes" id="UP000298390"/>
    </source>
</evidence>
<comment type="caution">
    <text evidence="16">The sequence shown here is derived from an EMBL/GenBank/DDBJ whole genome shotgun (WGS) entry which is preliminary data.</text>
</comment>
<keyword evidence="12" id="KW-0539">Nucleus</keyword>
<evidence type="ECO:0000256" key="5">
    <source>
        <dbReference type="ARBA" id="ARBA00022664"/>
    </source>
</evidence>
<dbReference type="GO" id="GO:0008380">
    <property type="term" value="P:RNA splicing"/>
    <property type="evidence" value="ECO:0007669"/>
    <property type="project" value="UniProtKB-KW"/>
</dbReference>
<dbReference type="GO" id="GO:0006397">
    <property type="term" value="P:mRNA processing"/>
    <property type="evidence" value="ECO:0007669"/>
    <property type="project" value="UniProtKB-KW"/>
</dbReference>
<feature type="transmembrane region" description="Helical" evidence="14">
    <location>
        <begin position="905"/>
        <end position="929"/>
    </location>
</feature>
<keyword evidence="7" id="KW-0747">Spliceosome</keyword>
<feature type="transmembrane region" description="Helical" evidence="14">
    <location>
        <begin position="748"/>
        <end position="770"/>
    </location>
</feature>
<evidence type="ECO:0000256" key="7">
    <source>
        <dbReference type="ARBA" id="ARBA00022728"/>
    </source>
</evidence>
<dbReference type="InterPro" id="IPR020846">
    <property type="entry name" value="MFS_dom"/>
</dbReference>
<feature type="region of interest" description="Disordered" evidence="13">
    <location>
        <begin position="36"/>
        <end position="68"/>
    </location>
</feature>
<feature type="transmembrane region" description="Helical" evidence="14">
    <location>
        <begin position="881"/>
        <end position="899"/>
    </location>
</feature>
<proteinExistence type="inferred from homology"/>
<dbReference type="GO" id="GO:0005681">
    <property type="term" value="C:spliceosomal complex"/>
    <property type="evidence" value="ECO:0007669"/>
    <property type="project" value="UniProtKB-KW"/>
</dbReference>
<dbReference type="InterPro" id="IPR011701">
    <property type="entry name" value="MFS"/>
</dbReference>
<gene>
    <name evidence="16" type="ORF">EVJ58_g91</name>
</gene>